<dbReference type="GO" id="GO:0005524">
    <property type="term" value="F:ATP binding"/>
    <property type="evidence" value="ECO:0007669"/>
    <property type="project" value="UniProtKB-KW"/>
</dbReference>
<evidence type="ECO:0000259" key="5">
    <source>
        <dbReference type="SMART" id="SM00382"/>
    </source>
</evidence>
<dbReference type="EMBL" id="CP008874">
    <property type="protein sequence ID" value="AKH97509.1"/>
    <property type="molecule type" value="Genomic_DNA"/>
</dbReference>
<dbReference type="EMBL" id="CP011564">
    <property type="protein sequence ID" value="ALG81905.1"/>
    <property type="molecule type" value="Genomic_DNA"/>
</dbReference>
<dbReference type="Proteomes" id="UP000060390">
    <property type="component" value="Chromosome"/>
</dbReference>
<dbReference type="GO" id="GO:0016887">
    <property type="term" value="F:ATP hydrolysis activity"/>
    <property type="evidence" value="ECO:0007669"/>
    <property type="project" value="InterPro"/>
</dbReference>
<dbReference type="STRING" id="1604004.HLASA_1009"/>
<evidence type="ECO:0000256" key="1">
    <source>
        <dbReference type="ARBA" id="ARBA00006184"/>
    </source>
</evidence>
<keyword evidence="2" id="KW-0235">DNA replication</keyword>
<keyword evidence="3" id="KW-0547">Nucleotide-binding</keyword>
<dbReference type="CDD" id="cd18139">
    <property type="entry name" value="HLD_clamp_RarA"/>
    <property type="match status" value="1"/>
</dbReference>
<dbReference type="InterPro" id="IPR049945">
    <property type="entry name" value="AAA_22"/>
</dbReference>
<dbReference type="InterPro" id="IPR027417">
    <property type="entry name" value="P-loop_NTPase"/>
</dbReference>
<dbReference type="Gene3D" id="1.10.8.60">
    <property type="match status" value="1"/>
</dbReference>
<dbReference type="InterPro" id="IPR055237">
    <property type="entry name" value="Cdc6_lid"/>
</dbReference>
<name>A0A0F7PCZ4_9EURY</name>
<dbReference type="SUPFAM" id="SSF52540">
    <property type="entry name" value="P-loop containing nucleoside triphosphate hydrolases"/>
    <property type="match status" value="1"/>
</dbReference>
<gene>
    <name evidence="7" type="ORF">HLASA_1009</name>
    <name evidence="6" type="ORF">HLASF_1020</name>
</gene>
<dbReference type="InterPro" id="IPR050311">
    <property type="entry name" value="ORC1/CDC6"/>
</dbReference>
<evidence type="ECO:0000256" key="4">
    <source>
        <dbReference type="ARBA" id="ARBA00022840"/>
    </source>
</evidence>
<dbReference type="KEGG" id="hsu:HLASF_1020"/>
<dbReference type="NCBIfam" id="TIGR02928">
    <property type="entry name" value="orc1/cdc6 family replication initiation protein"/>
    <property type="match status" value="1"/>
</dbReference>
<evidence type="ECO:0000313" key="6">
    <source>
        <dbReference type="EMBL" id="AKH97509.1"/>
    </source>
</evidence>
<dbReference type="GO" id="GO:0006260">
    <property type="term" value="P:DNA replication"/>
    <property type="evidence" value="ECO:0007669"/>
    <property type="project" value="UniProtKB-KW"/>
</dbReference>
<evidence type="ECO:0000313" key="9">
    <source>
        <dbReference type="Proteomes" id="UP000069906"/>
    </source>
</evidence>
<keyword evidence="4" id="KW-0067">ATP-binding</keyword>
<dbReference type="PATRIC" id="fig|1604004.4.peg.1074"/>
<dbReference type="RefSeq" id="WP_050048258.1">
    <property type="nucleotide sequence ID" value="NZ_CP008874.1"/>
</dbReference>
<dbReference type="OrthoDB" id="270161at2157"/>
<dbReference type="GeneID" id="26010364"/>
<dbReference type="InterPro" id="IPR014277">
    <property type="entry name" value="Orc1/Cdc6_arc"/>
</dbReference>
<proteinExistence type="inferred from homology"/>
<dbReference type="AlphaFoldDB" id="A0A0F7PCZ4"/>
<dbReference type="SMART" id="SM00382">
    <property type="entry name" value="AAA"/>
    <property type="match status" value="1"/>
</dbReference>
<keyword evidence="9" id="KW-1185">Reference proteome</keyword>
<organism evidence="6 9">
    <name type="scientific">Halanaeroarchaeum sulfurireducens</name>
    <dbReference type="NCBI Taxonomy" id="1604004"/>
    <lineage>
        <taxon>Archaea</taxon>
        <taxon>Methanobacteriati</taxon>
        <taxon>Methanobacteriota</taxon>
        <taxon>Stenosarchaea group</taxon>
        <taxon>Halobacteria</taxon>
        <taxon>Halobacteriales</taxon>
        <taxon>Halobacteriaceae</taxon>
        <taxon>Halanaeroarchaeum</taxon>
    </lineage>
</organism>
<evidence type="ECO:0000313" key="7">
    <source>
        <dbReference type="EMBL" id="ALG81905.1"/>
    </source>
</evidence>
<feature type="domain" description="AAA+ ATPase" evidence="5">
    <location>
        <begin position="39"/>
        <end position="184"/>
    </location>
</feature>
<accession>A0A0F7PCZ4</accession>
<comment type="similarity">
    <text evidence="1">Belongs to the CDC6/cdc18 family.</text>
</comment>
<reference evidence="6 9" key="1">
    <citation type="journal article" date="2015" name="ISME J.">
        <title>Elemental sulfur and acetate can support life of a novel strictly anaerobic haloarchaeon.</title>
        <authorList>
            <person name="Sorokin D.Y."/>
            <person name="Kublanov I.V."/>
            <person name="Gavrilov S.N."/>
            <person name="Rojo D."/>
            <person name="Roman P."/>
            <person name="Golyshin P.N."/>
            <person name="Slepak V.Z."/>
            <person name="Smedile F."/>
            <person name="Ferrer M."/>
            <person name="Messina E."/>
            <person name="La Cono V."/>
            <person name="Yakimov M.M."/>
        </authorList>
    </citation>
    <scope>NUCLEOTIDE SEQUENCE [LARGE SCALE GENOMIC DNA]</scope>
    <source>
        <strain evidence="6 9">HSR2</strain>
    </source>
</reference>
<dbReference type="PANTHER" id="PTHR10763">
    <property type="entry name" value="CELL DIVISION CONTROL PROTEIN 6-RELATED"/>
    <property type="match status" value="1"/>
</dbReference>
<dbReference type="Pfam" id="PF13401">
    <property type="entry name" value="AAA_22"/>
    <property type="match status" value="1"/>
</dbReference>
<sequence>MIVDARVLQPEFVPKEVKHRSNKMDILTNALEPVTDGDSGETAMIFGPSGVGKTCISRFVLERLRENAIDIETQYVNAWEDHSRFKLLYRILEGVGKTLDIHRQSTPTDELLERLRNYENGQYVVIIDEVDQLEDKSVLYDLYHIQNLTMVLIGNREEELFSGLDDRLASRLTSCSRIRFEPYSQDGLEAILQDRVRWGLRPETITDDQIATIADAAAGDARKAIGILRQAAKAAHRGQEERITDDIIDEAIPEAASEIRQQSLSKLTQDQRIIYEIIVEEDAIAPKDLYEEYTEQAEQPVSKRMVRNHLDKMQHYNLIEAKGATRDRTYSPSG</sequence>
<dbReference type="InterPro" id="IPR003593">
    <property type="entry name" value="AAA+_ATPase"/>
</dbReference>
<protein>
    <submittedName>
        <fullName evidence="6">Orc1/cdc6 family replication initiation protein</fullName>
    </submittedName>
</protein>
<reference evidence="7 8" key="3">
    <citation type="journal article" date="2016" name="Stand. Genomic Sci.">
        <title>Complete genome sequence of 'Halanaeroarchaeum sulfurireducens' M27-SA2, a sulfur-reducing and acetate-oxidizing haloarchaeon from the deep-sea hypersaline anoxic lake Medee.</title>
        <authorList>
            <person name="Messina E."/>
            <person name="Sorokin D.Y."/>
            <person name="Kublanov I.V."/>
            <person name="Toshchakov S."/>
            <person name="Lopatina A."/>
            <person name="Arcadi E."/>
            <person name="Smedile F."/>
            <person name="La Spada G."/>
            <person name="La Cono V."/>
            <person name="Yakimov M.M."/>
        </authorList>
    </citation>
    <scope>NUCLEOTIDE SEQUENCE [LARGE SCALE GENOMIC DNA]</scope>
    <source>
        <strain evidence="7 8">M27-SA2</strain>
    </source>
</reference>
<dbReference type="KEGG" id="hsf:HLASA_1009"/>
<dbReference type="PANTHER" id="PTHR10763:SF22">
    <property type="entry name" value="ORC1-TYPE DNA REPLICATION PROTEIN"/>
    <property type="match status" value="1"/>
</dbReference>
<dbReference type="Gene3D" id="3.40.50.300">
    <property type="entry name" value="P-loop containing nucleotide triphosphate hydrolases"/>
    <property type="match status" value="1"/>
</dbReference>
<evidence type="ECO:0000256" key="2">
    <source>
        <dbReference type="ARBA" id="ARBA00022705"/>
    </source>
</evidence>
<evidence type="ECO:0000256" key="3">
    <source>
        <dbReference type="ARBA" id="ARBA00022741"/>
    </source>
</evidence>
<evidence type="ECO:0000313" key="8">
    <source>
        <dbReference type="Proteomes" id="UP000060390"/>
    </source>
</evidence>
<dbReference type="HOGENOM" id="CLU_025112_0_0_2"/>
<dbReference type="Proteomes" id="UP000069906">
    <property type="component" value="Chromosome"/>
</dbReference>
<reference evidence="8" key="2">
    <citation type="submission" date="2015-05" db="EMBL/GenBank/DDBJ databases">
        <title>Complete genome sequence of Halanaeroarchaeum sulfurireducens type strain M27-SA2, a sulfate-reducer haloarchaeon from marine anoxic lake Medee.</title>
        <authorList>
            <person name="Messina E."/>
            <person name="Kublanov I.V."/>
            <person name="Toshchakov S."/>
            <person name="Arcadi E."/>
            <person name="La Spada G."/>
            <person name="La Cono V."/>
            <person name="Yakimov M.M."/>
        </authorList>
    </citation>
    <scope>NUCLEOTIDE SEQUENCE [LARGE SCALE GENOMIC DNA]</scope>
    <source>
        <strain evidence="8">M27-SA2</strain>
    </source>
</reference>
<dbReference type="Pfam" id="PF22703">
    <property type="entry name" value="Cdc6_lid"/>
    <property type="match status" value="1"/>
</dbReference>